<reference evidence="10" key="1">
    <citation type="submission" date="2025-08" db="UniProtKB">
        <authorList>
            <consortium name="Ensembl"/>
        </authorList>
    </citation>
    <scope>IDENTIFICATION</scope>
</reference>
<keyword evidence="11" id="KW-1185">Reference proteome</keyword>
<feature type="domain" description="C2H2-type" evidence="9">
    <location>
        <begin position="302"/>
        <end position="329"/>
    </location>
</feature>
<dbReference type="GeneTree" id="ENSGT00940000164700"/>
<feature type="compositionally biased region" description="Basic and acidic residues" evidence="8">
    <location>
        <begin position="425"/>
        <end position="435"/>
    </location>
</feature>
<evidence type="ECO:0000256" key="7">
    <source>
        <dbReference type="PROSITE-ProRule" id="PRU00042"/>
    </source>
</evidence>
<comment type="subcellular location">
    <subcellularLocation>
        <location evidence="1">Nucleus</location>
    </subcellularLocation>
</comment>
<feature type="region of interest" description="Disordered" evidence="8">
    <location>
        <begin position="99"/>
        <end position="135"/>
    </location>
</feature>
<dbReference type="AlphaFoldDB" id="A0A8C5AWD1"/>
<feature type="compositionally biased region" description="Basic and acidic residues" evidence="8">
    <location>
        <begin position="398"/>
        <end position="407"/>
    </location>
</feature>
<dbReference type="PROSITE" id="PS50157">
    <property type="entry name" value="ZINC_FINGER_C2H2_2"/>
    <property type="match status" value="5"/>
</dbReference>
<dbReference type="GO" id="GO:0000981">
    <property type="term" value="F:DNA-binding transcription factor activity, RNA polymerase II-specific"/>
    <property type="evidence" value="ECO:0007669"/>
    <property type="project" value="TreeGrafter"/>
</dbReference>
<organism evidence="10 11">
    <name type="scientific">Gadus morhua</name>
    <name type="common">Atlantic cod</name>
    <dbReference type="NCBI Taxonomy" id="8049"/>
    <lineage>
        <taxon>Eukaryota</taxon>
        <taxon>Metazoa</taxon>
        <taxon>Chordata</taxon>
        <taxon>Craniata</taxon>
        <taxon>Vertebrata</taxon>
        <taxon>Euteleostomi</taxon>
        <taxon>Actinopterygii</taxon>
        <taxon>Neopterygii</taxon>
        <taxon>Teleostei</taxon>
        <taxon>Neoteleostei</taxon>
        <taxon>Acanthomorphata</taxon>
        <taxon>Zeiogadaria</taxon>
        <taxon>Gadariae</taxon>
        <taxon>Gadiformes</taxon>
        <taxon>Gadoidei</taxon>
        <taxon>Gadidae</taxon>
        <taxon>Gadus</taxon>
    </lineage>
</organism>
<dbReference type="FunFam" id="3.30.160.60:FF:000690">
    <property type="entry name" value="Zinc finger protein 354C"/>
    <property type="match status" value="1"/>
</dbReference>
<dbReference type="GO" id="GO:0005634">
    <property type="term" value="C:nucleus"/>
    <property type="evidence" value="ECO:0007669"/>
    <property type="project" value="UniProtKB-SubCell"/>
</dbReference>
<feature type="domain" description="C2H2-type" evidence="9">
    <location>
        <begin position="190"/>
        <end position="217"/>
    </location>
</feature>
<keyword evidence="2" id="KW-0479">Metal-binding</keyword>
<feature type="compositionally biased region" description="Acidic residues" evidence="8">
    <location>
        <begin position="511"/>
        <end position="522"/>
    </location>
</feature>
<evidence type="ECO:0000256" key="4">
    <source>
        <dbReference type="ARBA" id="ARBA00022771"/>
    </source>
</evidence>
<dbReference type="Proteomes" id="UP000694546">
    <property type="component" value="Chromosome 8"/>
</dbReference>
<dbReference type="PANTHER" id="PTHR24394:SF44">
    <property type="entry name" value="ZINC FINGER PROTEIN 271-LIKE"/>
    <property type="match status" value="1"/>
</dbReference>
<name>A0A8C5AWD1_GADMO</name>
<dbReference type="PANTHER" id="PTHR24394">
    <property type="entry name" value="ZINC FINGER PROTEIN"/>
    <property type="match status" value="1"/>
</dbReference>
<keyword evidence="4 7" id="KW-0863">Zinc-finger</keyword>
<evidence type="ECO:0000256" key="2">
    <source>
        <dbReference type="ARBA" id="ARBA00022723"/>
    </source>
</evidence>
<proteinExistence type="predicted"/>
<evidence type="ECO:0000256" key="6">
    <source>
        <dbReference type="ARBA" id="ARBA00023242"/>
    </source>
</evidence>
<reference evidence="10" key="2">
    <citation type="submission" date="2025-09" db="UniProtKB">
        <authorList>
            <consortium name="Ensembl"/>
        </authorList>
    </citation>
    <scope>IDENTIFICATION</scope>
</reference>
<dbReference type="Gene3D" id="3.30.160.60">
    <property type="entry name" value="Classic Zinc Finger"/>
    <property type="match status" value="4"/>
</dbReference>
<dbReference type="InterPro" id="IPR036236">
    <property type="entry name" value="Znf_C2H2_sf"/>
</dbReference>
<dbReference type="Pfam" id="PF00096">
    <property type="entry name" value="zf-C2H2"/>
    <property type="match status" value="3"/>
</dbReference>
<sequence>MFSPLTPSRRLCCYLYTSYLTCNMRLHAVFCFLETACVCSSKLGKLSDGLRYTVKQRDRLCDQETQAEDLTLTTTNMTGEEGCTEITFDVSEINFATDEDSSCTNADEQEEGEEEEVEEEEEEEEESDGSDPEWCTEMSETNLLEKNVSGEKELNSDSKVPKKVRELCPECGVHFNVAKTHTCEHKIKKFPCNICGKRCKDVGALKSHSRVHEEGYEHLCKFCMVPFNTRLDKLAHQRAHIPSSRPYKCPDCAMTFAKLRERNFHLKEHRDQNVSCPLCPLVFPTPHCIKRHMVVHTGVKPFVCEFCFRSFNQPGHLTSHMRLHTGEKPYQCKHCDKSFNHNVSLKSHVTRYHKGASDSEPMGDTPEKMEPPGTGIEEVNEELVIGDTEDTGGDVIEGDPKLKEEPKHFKKTYYRSMGRPKGRPKRDSTTTEKDLISALRGETPDPTTAADTSEEGHLRRATSKNIESDGSDRDRTSEFTEEDEKEEAKVLRKGKSKASQRPKSFEHAEDVFESDADNDPTEEANATQTRPQTAGKTGRRRGRPRKNPVV</sequence>
<feature type="compositionally biased region" description="Acidic residues" evidence="8">
    <location>
        <begin position="99"/>
        <end position="131"/>
    </location>
</feature>
<evidence type="ECO:0000256" key="1">
    <source>
        <dbReference type="ARBA" id="ARBA00004123"/>
    </source>
</evidence>
<protein>
    <recommendedName>
        <fullName evidence="9">C2H2-type domain-containing protein</fullName>
    </recommendedName>
</protein>
<evidence type="ECO:0000313" key="11">
    <source>
        <dbReference type="Proteomes" id="UP000694546"/>
    </source>
</evidence>
<feature type="compositionally biased region" description="Basic residues" evidence="8">
    <location>
        <begin position="491"/>
        <end position="500"/>
    </location>
</feature>
<feature type="domain" description="C2H2-type" evidence="9">
    <location>
        <begin position="330"/>
        <end position="358"/>
    </location>
</feature>
<dbReference type="GO" id="GO:0008270">
    <property type="term" value="F:zinc ion binding"/>
    <property type="evidence" value="ECO:0007669"/>
    <property type="project" value="UniProtKB-KW"/>
</dbReference>
<evidence type="ECO:0000256" key="8">
    <source>
        <dbReference type="SAM" id="MobiDB-lite"/>
    </source>
</evidence>
<dbReference type="SUPFAM" id="SSF57667">
    <property type="entry name" value="beta-beta-alpha zinc fingers"/>
    <property type="match status" value="3"/>
</dbReference>
<dbReference type="Ensembl" id="ENSGMOT00000028107.1">
    <property type="protein sequence ID" value="ENSGMOP00000037504.1"/>
    <property type="gene ID" value="ENSGMOG00000023123.1"/>
</dbReference>
<feature type="compositionally biased region" description="Polar residues" evidence="8">
    <location>
        <begin position="524"/>
        <end position="535"/>
    </location>
</feature>
<dbReference type="InterPro" id="IPR013087">
    <property type="entry name" value="Znf_C2H2_type"/>
</dbReference>
<dbReference type="PROSITE" id="PS00028">
    <property type="entry name" value="ZINC_FINGER_C2H2_1"/>
    <property type="match status" value="6"/>
</dbReference>
<dbReference type="OMA" id="WCTEMSE"/>
<dbReference type="SMART" id="SM00355">
    <property type="entry name" value="ZnF_C2H2"/>
    <property type="match status" value="6"/>
</dbReference>
<keyword evidence="5" id="KW-0862">Zinc</keyword>
<feature type="compositionally biased region" description="Basic residues" evidence="8">
    <location>
        <begin position="408"/>
        <end position="424"/>
    </location>
</feature>
<feature type="domain" description="C2H2-type" evidence="9">
    <location>
        <begin position="274"/>
        <end position="301"/>
    </location>
</feature>
<evidence type="ECO:0000256" key="5">
    <source>
        <dbReference type="ARBA" id="ARBA00022833"/>
    </source>
</evidence>
<feature type="domain" description="C2H2-type" evidence="9">
    <location>
        <begin position="247"/>
        <end position="274"/>
    </location>
</feature>
<evidence type="ECO:0000259" key="9">
    <source>
        <dbReference type="PROSITE" id="PS50157"/>
    </source>
</evidence>
<feature type="compositionally biased region" description="Basic and acidic residues" evidence="8">
    <location>
        <begin position="466"/>
        <end position="478"/>
    </location>
</feature>
<accession>A0A8C5AWD1</accession>
<keyword evidence="6" id="KW-0539">Nucleus</keyword>
<evidence type="ECO:0000256" key="3">
    <source>
        <dbReference type="ARBA" id="ARBA00022737"/>
    </source>
</evidence>
<feature type="region of interest" description="Disordered" evidence="8">
    <location>
        <begin position="389"/>
        <end position="550"/>
    </location>
</feature>
<dbReference type="FunFam" id="3.30.160.60:FF:000512">
    <property type="entry name" value="zinc finger protein 197 isoform X1"/>
    <property type="match status" value="1"/>
</dbReference>
<keyword evidence="3" id="KW-0677">Repeat</keyword>
<feature type="compositionally biased region" description="Basic residues" evidence="8">
    <location>
        <begin position="537"/>
        <end position="550"/>
    </location>
</feature>
<evidence type="ECO:0000313" key="10">
    <source>
        <dbReference type="Ensembl" id="ENSGMOP00000037504.1"/>
    </source>
</evidence>